<feature type="region of interest" description="Disordered" evidence="1">
    <location>
        <begin position="43"/>
        <end position="62"/>
    </location>
</feature>
<organism evidence="4">
    <name type="scientific">Aquifex aeolicus</name>
    <dbReference type="NCBI Taxonomy" id="63363"/>
    <lineage>
        <taxon>Bacteria</taxon>
        <taxon>Pseudomonadati</taxon>
        <taxon>Aquificota</taxon>
        <taxon>Aquificia</taxon>
        <taxon>Aquificales</taxon>
        <taxon>Aquificaceae</taxon>
        <taxon>Aquifex</taxon>
    </lineage>
</organism>
<accession>A0A7C5L6E1</accession>
<feature type="chain" id="PRO_5028384499" description="Lipoprotein LPP20-like domain-containing protein" evidence="2">
    <location>
        <begin position="22"/>
        <end position="202"/>
    </location>
</feature>
<proteinExistence type="predicted"/>
<evidence type="ECO:0000259" key="3">
    <source>
        <dbReference type="Pfam" id="PF02169"/>
    </source>
</evidence>
<feature type="domain" description="Lipoprotein LPP20-like" evidence="3">
    <location>
        <begin position="93"/>
        <end position="201"/>
    </location>
</feature>
<dbReference type="AlphaFoldDB" id="A0A7C5L6E1"/>
<evidence type="ECO:0000313" key="4">
    <source>
        <dbReference type="EMBL" id="HHJ63887.1"/>
    </source>
</evidence>
<evidence type="ECO:0000256" key="2">
    <source>
        <dbReference type="SAM" id="SignalP"/>
    </source>
</evidence>
<comment type="caution">
    <text evidence="4">The sequence shown here is derived from an EMBL/GenBank/DDBJ whole genome shotgun (WGS) entry which is preliminary data.</text>
</comment>
<reference evidence="4" key="1">
    <citation type="journal article" date="2020" name="mSystems">
        <title>Genome- and Community-Level Interaction Insights into Carbon Utilization and Element Cycling Functions of Hydrothermarchaeota in Hydrothermal Sediment.</title>
        <authorList>
            <person name="Zhou Z."/>
            <person name="Liu Y."/>
            <person name="Xu W."/>
            <person name="Pan J."/>
            <person name="Luo Z.H."/>
            <person name="Li M."/>
        </authorList>
    </citation>
    <scope>NUCLEOTIDE SEQUENCE [LARGE SCALE GENOMIC DNA]</scope>
    <source>
        <strain evidence="4">HyVt-501</strain>
    </source>
</reference>
<dbReference type="EMBL" id="DRNB01000118">
    <property type="protein sequence ID" value="HHJ63887.1"/>
    <property type="molecule type" value="Genomic_DNA"/>
</dbReference>
<sequence length="202" mass="23085">MRYVALLLSLGLLFSCGTKNAKPPPPSPSKEEQIRRAEKAFEELEREAGKKPEELTLEEPQVRGKETEYRKRSLKLVKRKEPRSKYPLVNGLPVWVSNPNYGGVLGGVGVAKKIKGKGYAEQKRLAKQIALADLAKQIEVIVKTELTKVELNIDTQRLKYYKKKFSSYSEQEVRAMLIRNAVVEDEWIDPKTGELYVWVVIR</sequence>
<evidence type="ECO:0000256" key="1">
    <source>
        <dbReference type="SAM" id="MobiDB-lite"/>
    </source>
</evidence>
<dbReference type="InterPro" id="IPR024952">
    <property type="entry name" value="LPP20-like_dom"/>
</dbReference>
<gene>
    <name evidence="4" type="ORF">ENJ61_03180</name>
</gene>
<dbReference type="Pfam" id="PF02169">
    <property type="entry name" value="LPP20"/>
    <property type="match status" value="1"/>
</dbReference>
<dbReference type="Gene3D" id="3.10.28.20">
    <property type="entry name" value="Acetamidase/Formamidase-like domains"/>
    <property type="match status" value="1"/>
</dbReference>
<feature type="signal peptide" evidence="2">
    <location>
        <begin position="1"/>
        <end position="21"/>
    </location>
</feature>
<protein>
    <recommendedName>
        <fullName evidence="3">Lipoprotein LPP20-like domain-containing protein</fullName>
    </recommendedName>
</protein>
<keyword evidence="2" id="KW-0732">Signal</keyword>
<dbReference type="PROSITE" id="PS51257">
    <property type="entry name" value="PROKAR_LIPOPROTEIN"/>
    <property type="match status" value="1"/>
</dbReference>
<dbReference type="Proteomes" id="UP000885792">
    <property type="component" value="Unassembled WGS sequence"/>
</dbReference>
<name>A0A7C5L6E1_AQUAO</name>